<comment type="similarity">
    <text evidence="1">Belongs to the 'GDXG' lipolytic enzyme family.</text>
</comment>
<accession>A0A369AU26</accession>
<dbReference type="InterPro" id="IPR013094">
    <property type="entry name" value="AB_hydrolase_3"/>
</dbReference>
<evidence type="ECO:0000256" key="1">
    <source>
        <dbReference type="ARBA" id="ARBA00010515"/>
    </source>
</evidence>
<dbReference type="GO" id="GO:0016787">
    <property type="term" value="F:hydrolase activity"/>
    <property type="evidence" value="ECO:0007669"/>
    <property type="project" value="UniProtKB-KW"/>
</dbReference>
<dbReference type="RefSeq" id="WP_114289972.1">
    <property type="nucleotide sequence ID" value="NZ_NGJX01000009.1"/>
</dbReference>
<evidence type="ECO:0000313" key="4">
    <source>
        <dbReference type="EMBL" id="RSU01117.1"/>
    </source>
</evidence>
<dbReference type="Pfam" id="PF07859">
    <property type="entry name" value="Abhydrolase_3"/>
    <property type="match status" value="1"/>
</dbReference>
<evidence type="ECO:0000259" key="3">
    <source>
        <dbReference type="Pfam" id="PF07859"/>
    </source>
</evidence>
<dbReference type="Gene3D" id="3.40.50.1820">
    <property type="entry name" value="alpha/beta hydrolase"/>
    <property type="match status" value="1"/>
</dbReference>
<dbReference type="PANTHER" id="PTHR48081:SF8">
    <property type="entry name" value="ALPHA_BETA HYDROLASE FOLD-3 DOMAIN-CONTAINING PROTEIN-RELATED"/>
    <property type="match status" value="1"/>
</dbReference>
<sequence length="369" mass="41778">MARKYDINLVHTIREKQYTEIRRDVPVIIKPIPDCDIKGAMDPRLYHNSKKISLIMRFLPKSLLKMDMSPKSISRLRKMFNGVDYTPIVEETIEEFQFTIKADDGFNIPMTRFSLQKQLDNSPVLYFIHGGGFFAGSTDVIREALRLFVSQTNMIAVSIDYRLAPENPFPIGHTDCYTGLRWLVDNVSEWKADPTNIFVAGDSAGGNLTTYCCNRNIEEERDDIAGQILLYPTLNMGGLKDKYTTFDIDKDIAIYPKQKNVIRPGIEAFNGLSSGLSDILGTKDTLTKYLSPYVSVSEKNPVTMITSGEHDFLTIESLAYAKKLIDLGVDTTFTLYEGMGHAYIDHIGNYPQAEDCVTDISDFVKKNRR</sequence>
<protein>
    <submittedName>
        <fullName evidence="4">Alpha/beta hydrolase</fullName>
    </submittedName>
</protein>
<dbReference type="SUPFAM" id="SSF53474">
    <property type="entry name" value="alpha/beta-Hydrolases"/>
    <property type="match status" value="1"/>
</dbReference>
<gene>
    <name evidence="4" type="ORF">CBF32_09665</name>
</gene>
<comment type="caution">
    <text evidence="4">The sequence shown here is derived from an EMBL/GenBank/DDBJ whole genome shotgun (WGS) entry which is preliminary data.</text>
</comment>
<dbReference type="EMBL" id="NGJX01000009">
    <property type="protein sequence ID" value="RSU01117.1"/>
    <property type="molecule type" value="Genomic_DNA"/>
</dbReference>
<feature type="domain" description="Alpha/beta hydrolase fold-3" evidence="3">
    <location>
        <begin position="126"/>
        <end position="344"/>
    </location>
</feature>
<name>A0A369AU26_9ENTE</name>
<organism evidence="4 5">
    <name type="scientific">Vagococcus fluvialis</name>
    <dbReference type="NCBI Taxonomy" id="2738"/>
    <lineage>
        <taxon>Bacteria</taxon>
        <taxon>Bacillati</taxon>
        <taxon>Bacillota</taxon>
        <taxon>Bacilli</taxon>
        <taxon>Lactobacillales</taxon>
        <taxon>Enterococcaceae</taxon>
        <taxon>Vagococcus</taxon>
    </lineage>
</organism>
<dbReference type="GeneID" id="63146836"/>
<dbReference type="OrthoDB" id="9815425at2"/>
<reference evidence="4 5" key="1">
    <citation type="submission" date="2017-05" db="EMBL/GenBank/DDBJ databases">
        <title>Vagococcus spp. assemblies.</title>
        <authorList>
            <person name="Gulvik C.A."/>
        </authorList>
    </citation>
    <scope>NUCLEOTIDE SEQUENCE [LARGE SCALE GENOMIC DNA]</scope>
    <source>
        <strain evidence="4 5">NCFB 2497</strain>
    </source>
</reference>
<keyword evidence="2 4" id="KW-0378">Hydrolase</keyword>
<dbReference type="AlphaFoldDB" id="A0A369AU26"/>
<evidence type="ECO:0000256" key="2">
    <source>
        <dbReference type="ARBA" id="ARBA00022801"/>
    </source>
</evidence>
<dbReference type="PROSITE" id="PS01174">
    <property type="entry name" value="LIPASE_GDXG_SER"/>
    <property type="match status" value="1"/>
</dbReference>
<dbReference type="PANTHER" id="PTHR48081">
    <property type="entry name" value="AB HYDROLASE SUPERFAMILY PROTEIN C4A8.06C"/>
    <property type="match status" value="1"/>
</dbReference>
<dbReference type="InterPro" id="IPR029058">
    <property type="entry name" value="AB_hydrolase_fold"/>
</dbReference>
<keyword evidence="5" id="KW-1185">Reference proteome</keyword>
<proteinExistence type="inferred from homology"/>
<evidence type="ECO:0000313" key="5">
    <source>
        <dbReference type="Proteomes" id="UP000288197"/>
    </source>
</evidence>
<dbReference type="Proteomes" id="UP000288197">
    <property type="component" value="Unassembled WGS sequence"/>
</dbReference>
<dbReference type="InterPro" id="IPR050300">
    <property type="entry name" value="GDXG_lipolytic_enzyme"/>
</dbReference>
<dbReference type="InterPro" id="IPR033140">
    <property type="entry name" value="Lipase_GDXG_put_SER_AS"/>
</dbReference>